<feature type="transmembrane region" description="Helical" evidence="5">
    <location>
        <begin position="103"/>
        <end position="122"/>
    </location>
</feature>
<feature type="transmembrane region" description="Helical" evidence="5">
    <location>
        <begin position="73"/>
        <end position="91"/>
    </location>
</feature>
<feature type="transmembrane region" description="Helical" evidence="5">
    <location>
        <begin position="430"/>
        <end position="451"/>
    </location>
</feature>
<dbReference type="Pfam" id="PF07690">
    <property type="entry name" value="MFS_1"/>
    <property type="match status" value="1"/>
</dbReference>
<dbReference type="AlphaFoldDB" id="A0AAD7C1K8"/>
<dbReference type="InterPro" id="IPR036259">
    <property type="entry name" value="MFS_trans_sf"/>
</dbReference>
<dbReference type="Gene3D" id="1.20.1720.10">
    <property type="entry name" value="Multidrug resistance protein D"/>
    <property type="match status" value="2"/>
</dbReference>
<dbReference type="InterPro" id="IPR011701">
    <property type="entry name" value="MFS"/>
</dbReference>
<feature type="transmembrane region" description="Helical" evidence="5">
    <location>
        <begin position="372"/>
        <end position="393"/>
    </location>
</feature>
<keyword evidence="4 5" id="KW-0472">Membrane</keyword>
<dbReference type="Proteomes" id="UP001221142">
    <property type="component" value="Unassembled WGS sequence"/>
</dbReference>
<feature type="transmembrane region" description="Helical" evidence="5">
    <location>
        <begin position="346"/>
        <end position="365"/>
    </location>
</feature>
<dbReference type="GO" id="GO:0022857">
    <property type="term" value="F:transmembrane transporter activity"/>
    <property type="evidence" value="ECO:0007669"/>
    <property type="project" value="InterPro"/>
</dbReference>
<feature type="transmembrane region" description="Helical" evidence="5">
    <location>
        <begin position="128"/>
        <end position="148"/>
    </location>
</feature>
<reference evidence="7" key="1">
    <citation type="submission" date="2023-03" db="EMBL/GenBank/DDBJ databases">
        <title>Massive genome expansion in bonnet fungi (Mycena s.s.) driven by repeated elements and novel gene families across ecological guilds.</title>
        <authorList>
            <consortium name="Lawrence Berkeley National Laboratory"/>
            <person name="Harder C.B."/>
            <person name="Miyauchi S."/>
            <person name="Viragh M."/>
            <person name="Kuo A."/>
            <person name="Thoen E."/>
            <person name="Andreopoulos B."/>
            <person name="Lu D."/>
            <person name="Skrede I."/>
            <person name="Drula E."/>
            <person name="Henrissat B."/>
            <person name="Morin E."/>
            <person name="Kohler A."/>
            <person name="Barry K."/>
            <person name="LaButti K."/>
            <person name="Morin E."/>
            <person name="Salamov A."/>
            <person name="Lipzen A."/>
            <person name="Mereny Z."/>
            <person name="Hegedus B."/>
            <person name="Baldrian P."/>
            <person name="Stursova M."/>
            <person name="Weitz H."/>
            <person name="Taylor A."/>
            <person name="Grigoriev I.V."/>
            <person name="Nagy L.G."/>
            <person name="Martin F."/>
            <person name="Kauserud H."/>
        </authorList>
    </citation>
    <scope>NUCLEOTIDE SEQUENCE</scope>
    <source>
        <strain evidence="7">9284</strain>
    </source>
</reference>
<feature type="domain" description="Major facilitator superfamily (MFS) profile" evidence="6">
    <location>
        <begin position="38"/>
        <end position="533"/>
    </location>
</feature>
<dbReference type="InterPro" id="IPR020846">
    <property type="entry name" value="MFS_dom"/>
</dbReference>
<name>A0AAD7C1K8_9AGAR</name>
<keyword evidence="2 5" id="KW-0812">Transmembrane</keyword>
<dbReference type="InterPro" id="IPR001958">
    <property type="entry name" value="Tet-R_TetA/multi-R_MdtG-like"/>
</dbReference>
<comment type="subcellular location">
    <subcellularLocation>
        <location evidence="1">Membrane</location>
        <topology evidence="1">Multi-pass membrane protein</topology>
    </subcellularLocation>
</comment>
<dbReference type="FunFam" id="1.20.1720.10:FF:000012">
    <property type="entry name" value="MFS toxin efflux pump (AflT)"/>
    <property type="match status" value="1"/>
</dbReference>
<evidence type="ECO:0000256" key="1">
    <source>
        <dbReference type="ARBA" id="ARBA00004141"/>
    </source>
</evidence>
<feature type="transmembrane region" description="Helical" evidence="5">
    <location>
        <begin position="35"/>
        <end position="61"/>
    </location>
</feature>
<dbReference type="SUPFAM" id="SSF103473">
    <property type="entry name" value="MFS general substrate transporter"/>
    <property type="match status" value="1"/>
</dbReference>
<dbReference type="FunFam" id="1.20.1250.20:FF:000196">
    <property type="entry name" value="MFS toxin efflux pump (AflT)"/>
    <property type="match status" value="1"/>
</dbReference>
<protein>
    <submittedName>
        <fullName evidence="7">Major facilitator superfamily transporter</fullName>
    </submittedName>
</protein>
<feature type="transmembrane region" description="Helical" evidence="5">
    <location>
        <begin position="160"/>
        <end position="181"/>
    </location>
</feature>
<feature type="transmembrane region" description="Helical" evidence="5">
    <location>
        <begin position="305"/>
        <end position="326"/>
    </location>
</feature>
<keyword evidence="3 5" id="KW-1133">Transmembrane helix</keyword>
<keyword evidence="8" id="KW-1185">Reference proteome</keyword>
<accession>A0AAD7C1K8</accession>
<evidence type="ECO:0000313" key="7">
    <source>
        <dbReference type="EMBL" id="KAJ7636653.1"/>
    </source>
</evidence>
<evidence type="ECO:0000256" key="2">
    <source>
        <dbReference type="ARBA" id="ARBA00022692"/>
    </source>
</evidence>
<evidence type="ECO:0000256" key="4">
    <source>
        <dbReference type="ARBA" id="ARBA00023136"/>
    </source>
</evidence>
<evidence type="ECO:0000256" key="3">
    <source>
        <dbReference type="ARBA" id="ARBA00022989"/>
    </source>
</evidence>
<gene>
    <name evidence="7" type="ORF">FB45DRAFT_1024751</name>
</gene>
<dbReference type="PROSITE" id="PS50850">
    <property type="entry name" value="MFS"/>
    <property type="match status" value="1"/>
</dbReference>
<dbReference type="CDD" id="cd17502">
    <property type="entry name" value="MFS_Azr1_MDR_like"/>
    <property type="match status" value="1"/>
</dbReference>
<proteinExistence type="predicted"/>
<comment type="caution">
    <text evidence="7">The sequence shown here is derived from an EMBL/GenBank/DDBJ whole genome shotgun (WGS) entry which is preliminary data.</text>
</comment>
<dbReference type="PANTHER" id="PTHR23501">
    <property type="entry name" value="MAJOR FACILITATOR SUPERFAMILY"/>
    <property type="match status" value="1"/>
</dbReference>
<dbReference type="PANTHER" id="PTHR23501:SF199">
    <property type="entry name" value="MFS EFFLUX TRANSPORTER INPD-RELATED"/>
    <property type="match status" value="1"/>
</dbReference>
<feature type="transmembrane region" description="Helical" evidence="5">
    <location>
        <begin position="235"/>
        <end position="256"/>
    </location>
</feature>
<sequence>MQDTSETAKPVSSSPPNEKASDIVERIQYPTGLRLSLISLALAMSQLVTALDNTIVAVAIPKITDQFHSLEDVGWYGSAYLLTGSAFQLFFGRLYSFLPQKWVYITAIAIFELGSLICAVAPTSTALIVGRAIAGLGCAGINTGCLIICAKAVPLERRSIFMGILGAVYWVGSVAGPLVGGALADRTSWRWCFYINLPLGAITVIVMGLFFKVPGGDNSSDEYKNLSFMDRVQKCDPWGTSIFMPCIICLLLALQWGGTKYPWNDRRIIALLVLFGVLLAVFMVIQSWKQENATVPPRIIKQRGVLAATAFAFALSGSFFSFIYLLPIYFQAVKGVTPIASGIDNLPMVLSIVISSLVVGGLITSIGYFTPFMYVATVFMAVGAGLLSTLTVHAPPGHWIGYQLIYGIGVGAGIQQPLMAVQAIMKPEDVATGTTLVLFLQTLGGTVFVSVSQNVLRSKLLSGLISRVPSINPSVILDGGATSLRTAVDGTLLPAVLDVYNDALVGAYYVAVAMAVFCVVGALGSEWKSVKRKKDDDLT</sequence>
<evidence type="ECO:0000313" key="8">
    <source>
        <dbReference type="Proteomes" id="UP001221142"/>
    </source>
</evidence>
<dbReference type="EMBL" id="JARKIF010000006">
    <property type="protein sequence ID" value="KAJ7636653.1"/>
    <property type="molecule type" value="Genomic_DNA"/>
</dbReference>
<feature type="transmembrane region" description="Helical" evidence="5">
    <location>
        <begin position="193"/>
        <end position="214"/>
    </location>
</feature>
<dbReference type="GO" id="GO:0005886">
    <property type="term" value="C:plasma membrane"/>
    <property type="evidence" value="ECO:0007669"/>
    <property type="project" value="TreeGrafter"/>
</dbReference>
<organism evidence="7 8">
    <name type="scientific">Roridomyces roridus</name>
    <dbReference type="NCBI Taxonomy" id="1738132"/>
    <lineage>
        <taxon>Eukaryota</taxon>
        <taxon>Fungi</taxon>
        <taxon>Dikarya</taxon>
        <taxon>Basidiomycota</taxon>
        <taxon>Agaricomycotina</taxon>
        <taxon>Agaricomycetes</taxon>
        <taxon>Agaricomycetidae</taxon>
        <taxon>Agaricales</taxon>
        <taxon>Marasmiineae</taxon>
        <taxon>Mycenaceae</taxon>
        <taxon>Roridomyces</taxon>
    </lineage>
</organism>
<feature type="transmembrane region" description="Helical" evidence="5">
    <location>
        <begin position="506"/>
        <end position="524"/>
    </location>
</feature>
<evidence type="ECO:0000259" key="6">
    <source>
        <dbReference type="PROSITE" id="PS50850"/>
    </source>
</evidence>
<dbReference type="PRINTS" id="PR01035">
    <property type="entry name" value="TCRTETA"/>
</dbReference>
<feature type="transmembrane region" description="Helical" evidence="5">
    <location>
        <begin position="399"/>
        <end position="418"/>
    </location>
</feature>
<evidence type="ECO:0000256" key="5">
    <source>
        <dbReference type="SAM" id="Phobius"/>
    </source>
</evidence>
<feature type="transmembrane region" description="Helical" evidence="5">
    <location>
        <begin position="268"/>
        <end position="285"/>
    </location>
</feature>